<comment type="similarity">
    <text evidence="1">Belongs to the CCSER family.</text>
</comment>
<evidence type="ECO:0000313" key="6">
    <source>
        <dbReference type="RefSeq" id="XP_072796568.1"/>
    </source>
</evidence>
<organism evidence="4 9">
    <name type="scientific">Vicugna pacos</name>
    <name type="common">Alpaca</name>
    <name type="synonym">Lama pacos</name>
    <dbReference type="NCBI Taxonomy" id="30538"/>
    <lineage>
        <taxon>Eukaryota</taxon>
        <taxon>Metazoa</taxon>
        <taxon>Chordata</taxon>
        <taxon>Craniata</taxon>
        <taxon>Vertebrata</taxon>
        <taxon>Euteleostomi</taxon>
        <taxon>Mammalia</taxon>
        <taxon>Eutheria</taxon>
        <taxon>Laurasiatheria</taxon>
        <taxon>Artiodactyla</taxon>
        <taxon>Tylopoda</taxon>
        <taxon>Camelidae</taxon>
        <taxon>Vicugna</taxon>
    </lineage>
</organism>
<feature type="region of interest" description="Disordered" evidence="3">
    <location>
        <begin position="1"/>
        <end position="102"/>
    </location>
</feature>
<evidence type="ECO:0000256" key="1">
    <source>
        <dbReference type="ARBA" id="ARBA00010949"/>
    </source>
</evidence>
<feature type="compositionally biased region" description="Polar residues" evidence="3">
    <location>
        <begin position="81"/>
        <end position="102"/>
    </location>
</feature>
<feature type="region of interest" description="Disordered" evidence="3">
    <location>
        <begin position="156"/>
        <end position="175"/>
    </location>
</feature>
<accession>A0ABM5BJK8</accession>
<dbReference type="Proteomes" id="UP001652581">
    <property type="component" value="Chromosome 2"/>
</dbReference>
<proteinExistence type="inferred from homology"/>
<dbReference type="RefSeq" id="XP_072796574.1">
    <property type="nucleotide sequence ID" value="XM_072940473.1"/>
</dbReference>
<dbReference type="PANTHER" id="PTHR22461">
    <property type="entry name" value="SERINE-RICH COILED-COIL DOMAIN-CONTAINING PROTEIN 2-RELATED"/>
    <property type="match status" value="1"/>
</dbReference>
<dbReference type="RefSeq" id="XP_072796583.1">
    <property type="nucleotide sequence ID" value="XM_072940482.1"/>
</dbReference>
<feature type="region of interest" description="Disordered" evidence="3">
    <location>
        <begin position="647"/>
        <end position="668"/>
    </location>
</feature>
<evidence type="ECO:0000256" key="3">
    <source>
        <dbReference type="SAM" id="MobiDB-lite"/>
    </source>
</evidence>
<evidence type="ECO:0000313" key="5">
    <source>
        <dbReference type="RefSeq" id="XP_072796564.1"/>
    </source>
</evidence>
<evidence type="ECO:0000313" key="7">
    <source>
        <dbReference type="RefSeq" id="XP_072796574.1"/>
    </source>
</evidence>
<evidence type="ECO:0000256" key="2">
    <source>
        <dbReference type="ARBA" id="ARBA00023054"/>
    </source>
</evidence>
<protein>
    <submittedName>
        <fullName evidence="5 6">Serine-rich coiled-coil domain-containing protein 1 isoform X1</fullName>
    </submittedName>
</protein>
<dbReference type="PANTHER" id="PTHR22461:SF1">
    <property type="entry name" value="SERINE-RICH COILED-COIL DOMAIN-CONTAINING PROTEIN 1"/>
    <property type="match status" value="1"/>
</dbReference>
<evidence type="ECO:0000313" key="9">
    <source>
        <dbReference type="RefSeq" id="XP_072796592.1"/>
    </source>
</evidence>
<dbReference type="RefSeq" id="XP_072796568.1">
    <property type="nucleotide sequence ID" value="XM_072940467.1"/>
</dbReference>
<keyword evidence="4" id="KW-1185">Reference proteome</keyword>
<dbReference type="RefSeq" id="XP_072796592.1">
    <property type="nucleotide sequence ID" value="XM_072940491.1"/>
</dbReference>
<keyword evidence="2" id="KW-0175">Coiled coil</keyword>
<dbReference type="GeneID" id="102526562"/>
<name>A0ABM5BJK8_VICPA</name>
<gene>
    <name evidence="5 6 7 8 9" type="primary">CCSER1</name>
</gene>
<feature type="compositionally biased region" description="Low complexity" evidence="3">
    <location>
        <begin position="29"/>
        <end position="56"/>
    </location>
</feature>
<sequence>MGDSGSRRSTLVSRLPIFRRSISRKHDSLPSSPSSSNTVGVHSSSPSSTNSSSGSTGKRRSIFRTPSISFHHKKGSEPKQEPTNQNLSISNGAQPGHSSMQKLSLEEHIKTRGRHSVGFSSSRNKKITRSLTEDFEREKEHSANKNVFINCLSSGKSEGDDSGFTEEQTRRSVKQSTKKLLTKSFSSHYKFSKPVPQSQSISLVQQSEFSLEIAQYQEREPVLVRASPSCSADVTERAGSSLQSPLLSADLTTAQTPSEFLALTEDSVSEADGFPKSGSLASHCDNFGHNDSTSQISPNPAAVTKTTIDLVGTVPCAIMSPGKYRLEGRCSTESNSLPETSAANQKEVLLQITELPVMNGSDSETHLSAGIKREEYMLIQNGEAMLATSSPRKLGYCEQHKAIAERVKGIHPISDSRMIPSSGDHHIFNKTSCGYDANPAKVLASSFSPYREGRFIERRLRSSSEGTAGNSRMILKPKDGNAEEVNSLRKQRASSSSSKMNSMDVLNNLGSCELDEDDLMLDLEFLEEQNLRPSVCREDSYHSVVSCAAVVLTPMEPTIEMKKREELKFPEPSKQNLSLKLTKDNDQEARFSHMSRMPSSPSADWPLQGVEENGGLDSLPFRLMLQDCTAVKTLLLKMKRVLQESADMSPASSTASLPVSPLTEEPSPFKDIMKDECSLLKLQLKEKDELISQLQEELISRSLICWNEVGLQEKLERVRHLQKAFTSKVDKSTQTELLGYDGLNLKRLEAVQGGREATYRNRIVSQSLSTRDRRAVHTPTEDRFRYSAADQTSPYKSKTYQLSSLCLSNFLKDKELVEVIKHSRGTYETLTSEVTQNLRATVGQSSLKTTAKTEGLSTFSEKPKDPVTVARQHSTFTGRFGQPPRGPISLHMYSRKNVFLHHNLHTTELQTLGQQDG</sequence>
<evidence type="ECO:0000313" key="4">
    <source>
        <dbReference type="Proteomes" id="UP001652581"/>
    </source>
</evidence>
<dbReference type="RefSeq" id="XP_072796564.1">
    <property type="nucleotide sequence ID" value="XM_072940463.1"/>
</dbReference>
<evidence type="ECO:0000313" key="8">
    <source>
        <dbReference type="RefSeq" id="XP_072796583.1"/>
    </source>
</evidence>
<reference evidence="4 5" key="1">
    <citation type="submission" date="2025-05" db="UniProtKB">
        <authorList>
            <consortium name="RefSeq"/>
        </authorList>
    </citation>
    <scope>NUCLEOTIDE SEQUENCE [LARGE SCALE GENOMIC DNA]</scope>
</reference>
<dbReference type="InterPro" id="IPR029627">
    <property type="entry name" value="CCSER"/>
</dbReference>
<feature type="region of interest" description="Disordered" evidence="3">
    <location>
        <begin position="461"/>
        <end position="485"/>
    </location>
</feature>